<organism evidence="1 2">
    <name type="scientific">Ensete ventricosum</name>
    <name type="common">Abyssinian banana</name>
    <name type="synonym">Musa ensete</name>
    <dbReference type="NCBI Taxonomy" id="4639"/>
    <lineage>
        <taxon>Eukaryota</taxon>
        <taxon>Viridiplantae</taxon>
        <taxon>Streptophyta</taxon>
        <taxon>Embryophyta</taxon>
        <taxon>Tracheophyta</taxon>
        <taxon>Spermatophyta</taxon>
        <taxon>Magnoliopsida</taxon>
        <taxon>Liliopsida</taxon>
        <taxon>Zingiberales</taxon>
        <taxon>Musaceae</taxon>
        <taxon>Ensete</taxon>
    </lineage>
</organism>
<reference evidence="1 2" key="1">
    <citation type="submission" date="2022-12" db="EMBL/GenBank/DDBJ databases">
        <title>Chromosome-scale assembly of the Ensete ventricosum genome.</title>
        <authorList>
            <person name="Dussert Y."/>
            <person name="Stocks J."/>
            <person name="Wendawek A."/>
            <person name="Woldeyes F."/>
            <person name="Nichols R.A."/>
            <person name="Borrell J.S."/>
        </authorList>
    </citation>
    <scope>NUCLEOTIDE SEQUENCE [LARGE SCALE GENOMIC DNA]</scope>
    <source>
        <strain evidence="2">cv. Maze</strain>
        <tissue evidence="1">Seeds</tissue>
    </source>
</reference>
<accession>A0AAV8PR45</accession>
<evidence type="ECO:0000313" key="1">
    <source>
        <dbReference type="EMBL" id="KAJ8460982.1"/>
    </source>
</evidence>
<name>A0AAV8PR45_ENSVE</name>
<sequence>MVNCLRSCAVPWRFLSWKRLPSLMELPSVINVGKELCWQDDGCFADENLTPEEVTSSKLRPYMTRIFESNNKMQH</sequence>
<evidence type="ECO:0000313" key="2">
    <source>
        <dbReference type="Proteomes" id="UP001222027"/>
    </source>
</evidence>
<proteinExistence type="predicted"/>
<dbReference type="AlphaFoldDB" id="A0AAV8PR45"/>
<dbReference type="EMBL" id="JAQQAF010000009">
    <property type="protein sequence ID" value="KAJ8460982.1"/>
    <property type="molecule type" value="Genomic_DNA"/>
</dbReference>
<gene>
    <name evidence="1" type="ORF">OPV22_033908</name>
</gene>
<comment type="caution">
    <text evidence="1">The sequence shown here is derived from an EMBL/GenBank/DDBJ whole genome shotgun (WGS) entry which is preliminary data.</text>
</comment>
<protein>
    <submittedName>
        <fullName evidence="1">Uncharacterized protein</fullName>
    </submittedName>
</protein>
<keyword evidence="2" id="KW-1185">Reference proteome</keyword>
<dbReference type="Proteomes" id="UP001222027">
    <property type="component" value="Unassembled WGS sequence"/>
</dbReference>